<geneLocation type="plasmid" evidence="4 5">
    <name>p3</name>
</geneLocation>
<dbReference type="Pfam" id="PF03480">
    <property type="entry name" value="DctP"/>
    <property type="match status" value="1"/>
</dbReference>
<dbReference type="InterPro" id="IPR038404">
    <property type="entry name" value="TRAP_DctP_sf"/>
</dbReference>
<dbReference type="GeneID" id="56447439"/>
<accession>A0A4D8QZL7</accession>
<reference evidence="3 6" key="2">
    <citation type="submission" date="2023-11" db="EMBL/GenBank/DDBJ databases">
        <title>MicrobeMod: A computational toolkit for identifying prokaryotic methylation and restriction-modification with nanopore sequencing.</title>
        <authorList>
            <person name="Crits-Christoph A."/>
            <person name="Kang S.C."/>
            <person name="Lee H."/>
            <person name="Ostrov N."/>
        </authorList>
    </citation>
    <scope>NUCLEOTIDE SEQUENCE [LARGE SCALE GENOMIC DNA]</scope>
    <source>
        <strain evidence="3 6">ATCC 29145</strain>
    </source>
</reference>
<dbReference type="AlphaFoldDB" id="A0A4D8QZL7"/>
<gene>
    <name evidence="4" type="ORF">D3868_25770</name>
    <name evidence="3" type="ORF">SIM66_02860</name>
</gene>
<dbReference type="PANTHER" id="PTHR33376">
    <property type="match status" value="1"/>
</dbReference>
<dbReference type="RefSeq" id="WP_079285560.1">
    <property type="nucleotide sequence ID" value="NZ_CP032342.1"/>
</dbReference>
<evidence type="ECO:0000256" key="2">
    <source>
        <dbReference type="SAM" id="SignalP"/>
    </source>
</evidence>
<dbReference type="EMBL" id="CP032342">
    <property type="protein sequence ID" value="QCO12469.1"/>
    <property type="molecule type" value="Genomic_DNA"/>
</dbReference>
<proteinExistence type="predicted"/>
<evidence type="ECO:0000313" key="3">
    <source>
        <dbReference type="EMBL" id="MDX5950153.1"/>
    </source>
</evidence>
<evidence type="ECO:0000313" key="4">
    <source>
        <dbReference type="EMBL" id="QCO12469.1"/>
    </source>
</evidence>
<dbReference type="PANTHER" id="PTHR33376:SF4">
    <property type="entry name" value="SIALIC ACID-BINDING PERIPLASMIC PROTEIN SIAP"/>
    <property type="match status" value="1"/>
</dbReference>
<evidence type="ECO:0000313" key="6">
    <source>
        <dbReference type="Proteomes" id="UP001277471"/>
    </source>
</evidence>
<dbReference type="Gene3D" id="3.40.190.170">
    <property type="entry name" value="Bacterial extracellular solute-binding protein, family 7"/>
    <property type="match status" value="1"/>
</dbReference>
<name>A0A4D8QZL7_AZOBR</name>
<dbReference type="CDD" id="cd13602">
    <property type="entry name" value="PBP2_TRAP_BpDctp6_7"/>
    <property type="match status" value="1"/>
</dbReference>
<dbReference type="NCBIfam" id="NF037995">
    <property type="entry name" value="TRAP_S1"/>
    <property type="match status" value="1"/>
</dbReference>
<protein>
    <submittedName>
        <fullName evidence="3">TRAP transporter substrate-binding protein</fullName>
    </submittedName>
</protein>
<organism evidence="4 5">
    <name type="scientific">Azospirillum brasilense</name>
    <dbReference type="NCBI Taxonomy" id="192"/>
    <lineage>
        <taxon>Bacteria</taxon>
        <taxon>Pseudomonadati</taxon>
        <taxon>Pseudomonadota</taxon>
        <taxon>Alphaproteobacteria</taxon>
        <taxon>Rhodospirillales</taxon>
        <taxon>Azospirillaceae</taxon>
        <taxon>Azospirillum</taxon>
    </lineage>
</organism>
<dbReference type="GO" id="GO:0055085">
    <property type="term" value="P:transmembrane transport"/>
    <property type="evidence" value="ECO:0007669"/>
    <property type="project" value="InterPro"/>
</dbReference>
<sequence>MKNMVKNFAMTCAIGIGLSGTAMAAGTNWDYSTEYAPTGISGKMATFFADKVGELTDGKLKITVHYSGGLGFKSQDNYIAIEDGALILADTPFNRMNGIYPIFDMQSLPFLQSTFDDAALLDGILRPFYNNVMEKNNQFVLYTVPWTPQGIWADREVSKVEDLSGLRIRVNDVAAVQTMKGMGADAIQMTWADTLTALSTGSINAVLTSDDTGLSGRLPEAGLKHFAPVGFTLGLEVTHVNREAFEALPKDQQVAVLVAAAQAEAAGWDLARKTAGSNLATMREKGVSVPDSVSPELTSALKKAAEPAITEWKKRFGPQANNLLSLYYARRQATQ</sequence>
<dbReference type="Proteomes" id="UP000298774">
    <property type="component" value="Plasmid p3"/>
</dbReference>
<reference evidence="4 5" key="1">
    <citation type="submission" date="2018-09" db="EMBL/GenBank/DDBJ databases">
        <title>Whole genome based analysis of evolution and adaptive divergence in Indian and Brazilian strains of Azospirillum brasilense.</title>
        <authorList>
            <person name="Singh C."/>
            <person name="Tripathi A.K."/>
        </authorList>
    </citation>
    <scope>NUCLEOTIDE SEQUENCE [LARGE SCALE GENOMIC DNA]</scope>
    <source>
        <strain evidence="4 5">MTCC4038</strain>
        <plasmid evidence="4 5">p3</plasmid>
    </source>
</reference>
<dbReference type="Proteomes" id="UP001277471">
    <property type="component" value="Unassembled WGS sequence"/>
</dbReference>
<feature type="signal peptide" evidence="2">
    <location>
        <begin position="1"/>
        <end position="24"/>
    </location>
</feature>
<keyword evidence="1 2" id="KW-0732">Signal</keyword>
<evidence type="ECO:0000256" key="1">
    <source>
        <dbReference type="ARBA" id="ARBA00022729"/>
    </source>
</evidence>
<feature type="chain" id="PRO_5044606579" evidence="2">
    <location>
        <begin position="25"/>
        <end position="335"/>
    </location>
</feature>
<dbReference type="InterPro" id="IPR018389">
    <property type="entry name" value="DctP_fam"/>
</dbReference>
<dbReference type="EMBL" id="JAWXYC010000001">
    <property type="protein sequence ID" value="MDX5950153.1"/>
    <property type="molecule type" value="Genomic_DNA"/>
</dbReference>
<keyword evidence="6" id="KW-1185">Reference proteome</keyword>
<evidence type="ECO:0000313" key="5">
    <source>
        <dbReference type="Proteomes" id="UP000298774"/>
    </source>
</evidence>
<keyword evidence="4" id="KW-0614">Plasmid</keyword>